<evidence type="ECO:0000313" key="1">
    <source>
        <dbReference type="EMBL" id="REG94190.1"/>
    </source>
</evidence>
<dbReference type="AlphaFoldDB" id="A0A3E0E962"/>
<sequence>MLIVNQMGEYAVELTNEAGCTTRLATVTMTISGIFNPGILVSVELKIYPNPASYEVKIQALGALEFADIAEDL</sequence>
<accession>A0A3E0E962</accession>
<reference evidence="1 2" key="1">
    <citation type="submission" date="2018-08" db="EMBL/GenBank/DDBJ databases">
        <title>Genomic Encyclopedia of Archaeal and Bacterial Type Strains, Phase II (KMG-II): from individual species to whole genera.</title>
        <authorList>
            <person name="Goeker M."/>
        </authorList>
    </citation>
    <scope>NUCLEOTIDE SEQUENCE [LARGE SCALE GENOMIC DNA]</scope>
    <source>
        <strain evidence="1 2">DSM 15986</strain>
    </source>
</reference>
<evidence type="ECO:0000313" key="2">
    <source>
        <dbReference type="Proteomes" id="UP000256405"/>
    </source>
</evidence>
<dbReference type="RefSeq" id="WP_086540362.1">
    <property type="nucleotide sequence ID" value="NZ_MSSW01000009.1"/>
</dbReference>
<protein>
    <submittedName>
        <fullName evidence="1">Uncharacterized protein</fullName>
    </submittedName>
</protein>
<dbReference type="OrthoDB" id="966171at2"/>
<dbReference type="Proteomes" id="UP000256405">
    <property type="component" value="Unassembled WGS sequence"/>
</dbReference>
<name>A0A3E0E962_9BACT</name>
<organism evidence="1 2">
    <name type="scientific">Algoriphagus antarcticus</name>
    <dbReference type="NCBI Taxonomy" id="238540"/>
    <lineage>
        <taxon>Bacteria</taxon>
        <taxon>Pseudomonadati</taxon>
        <taxon>Bacteroidota</taxon>
        <taxon>Cytophagia</taxon>
        <taxon>Cytophagales</taxon>
        <taxon>Cyclobacteriaceae</taxon>
        <taxon>Algoriphagus</taxon>
    </lineage>
</organism>
<keyword evidence="2" id="KW-1185">Reference proteome</keyword>
<dbReference type="EMBL" id="QUNF01000001">
    <property type="protein sequence ID" value="REG94190.1"/>
    <property type="molecule type" value="Genomic_DNA"/>
</dbReference>
<comment type="caution">
    <text evidence="1">The sequence shown here is derived from an EMBL/GenBank/DDBJ whole genome shotgun (WGS) entry which is preliminary data.</text>
</comment>
<proteinExistence type="predicted"/>
<gene>
    <name evidence="1" type="ORF">C8N25_10115</name>
</gene>